<dbReference type="PRINTS" id="PR00759">
    <property type="entry name" value="BASICPTASE"/>
</dbReference>
<dbReference type="Gene3D" id="2.60.40.10">
    <property type="entry name" value="Immunoglobulins"/>
    <property type="match status" value="3"/>
</dbReference>
<evidence type="ECO:0000256" key="8">
    <source>
        <dbReference type="SAM" id="SignalP"/>
    </source>
</evidence>
<dbReference type="SMART" id="SM00409">
    <property type="entry name" value="IG"/>
    <property type="match status" value="3"/>
</dbReference>
<accession>Q4T5J1</accession>
<evidence type="ECO:0000313" key="12">
    <source>
        <dbReference type="EMBL" id="CAF91841.1"/>
    </source>
</evidence>
<dbReference type="PROSITE" id="PS50900">
    <property type="entry name" value="PLAC"/>
    <property type="match status" value="1"/>
</dbReference>
<evidence type="ECO:0000256" key="3">
    <source>
        <dbReference type="ARBA" id="ARBA00022729"/>
    </source>
</evidence>
<feature type="signal peptide" evidence="8">
    <location>
        <begin position="1"/>
        <end position="19"/>
    </location>
</feature>
<dbReference type="Gene3D" id="2.20.100.10">
    <property type="entry name" value="Thrombospondin type-1 (TSP1) repeat"/>
    <property type="match status" value="5"/>
</dbReference>
<dbReference type="InterPro" id="IPR010294">
    <property type="entry name" value="ADAMTS_spacer1"/>
</dbReference>
<comment type="subcellular location">
    <subcellularLocation>
        <location evidence="1">Secreted</location>
    </subcellularLocation>
</comment>
<proteinExistence type="predicted"/>
<dbReference type="Pfam" id="PF13927">
    <property type="entry name" value="Ig_3"/>
    <property type="match status" value="2"/>
</dbReference>
<dbReference type="InterPro" id="IPR013273">
    <property type="entry name" value="ADAMTS/ADAMTS-like"/>
</dbReference>
<dbReference type="Pfam" id="PF19030">
    <property type="entry name" value="TSP1_ADAMTS"/>
    <property type="match status" value="4"/>
</dbReference>
<feature type="chain" id="PRO_5004244335" evidence="8">
    <location>
        <begin position="20"/>
        <end position="1273"/>
    </location>
</feature>
<dbReference type="Pfam" id="PF08686">
    <property type="entry name" value="PLAC"/>
    <property type="match status" value="1"/>
</dbReference>
<protein>
    <submittedName>
        <fullName evidence="12">(spotted green pufferfish) hypothetical protein</fullName>
    </submittedName>
</protein>
<dbReference type="InterPro" id="IPR002223">
    <property type="entry name" value="Kunitz_BPTI"/>
</dbReference>
<keyword evidence="3 8" id="KW-0732">Signal</keyword>
<dbReference type="FunFam" id="2.20.100.10:FF:000005">
    <property type="entry name" value="ADAM metallopeptidase with thrombospondin type 1 motif 9"/>
    <property type="match status" value="4"/>
</dbReference>
<keyword evidence="2" id="KW-0964">Secreted</keyword>
<dbReference type="SUPFAM" id="SSF57362">
    <property type="entry name" value="BPTI-like"/>
    <property type="match status" value="1"/>
</dbReference>
<dbReference type="InterPro" id="IPR036383">
    <property type="entry name" value="TSP1_rpt_sf"/>
</dbReference>
<dbReference type="InterPro" id="IPR013783">
    <property type="entry name" value="Ig-like_fold"/>
</dbReference>
<dbReference type="GO" id="GO:0004867">
    <property type="term" value="F:serine-type endopeptidase inhibitor activity"/>
    <property type="evidence" value="ECO:0007669"/>
    <property type="project" value="InterPro"/>
</dbReference>
<dbReference type="GO" id="GO:0005576">
    <property type="term" value="C:extracellular region"/>
    <property type="evidence" value="ECO:0007669"/>
    <property type="project" value="UniProtKB-SubCell"/>
</dbReference>
<feature type="domain" description="Ig-like" evidence="10">
    <location>
        <begin position="1166"/>
        <end position="1226"/>
    </location>
</feature>
<dbReference type="Pfam" id="PF19236">
    <property type="entry name" value="ADAMTS_CR_3"/>
    <property type="match status" value="1"/>
</dbReference>
<name>Q4T5J1_TETNG</name>
<dbReference type="InterPro" id="IPR036179">
    <property type="entry name" value="Ig-like_dom_sf"/>
</dbReference>
<feature type="disulfide bond" evidence="6">
    <location>
        <begin position="77"/>
        <end position="88"/>
    </location>
</feature>
<feature type="region of interest" description="Disordered" evidence="7">
    <location>
        <begin position="876"/>
        <end position="942"/>
    </location>
</feature>
<dbReference type="SUPFAM" id="SSF82895">
    <property type="entry name" value="TSP-1 type 1 repeat"/>
    <property type="match status" value="5"/>
</dbReference>
<feature type="disulfide bond" evidence="6">
    <location>
        <begin position="62"/>
        <end position="98"/>
    </location>
</feature>
<dbReference type="InterPro" id="IPR003599">
    <property type="entry name" value="Ig_sub"/>
</dbReference>
<feature type="domain" description="PLAC" evidence="11">
    <location>
        <begin position="1235"/>
        <end position="1273"/>
    </location>
</feature>
<sequence>MAMLPVLVTLQLLLPPVILVGNQMVENQNFVSFWMIQCFKTQSFQQIPSLDYWDAWGPYGECSRSCGSGVTTRTRRCITSRADGGHNCVGPDKSYRLCNIQDCPEGSKDFREDQCSQFDGTDFQGNRYKWLPYYGQNYTRHLCVSAENPCELNCMPRGENFFYRHRSAVVDGTPCHPGRRDICVEGVCKRLGCDNMLDSSQQEDPCLQCGGTGQSCYRVQNSFSMRDLQTGTLLIFHFHHRTCSPFRNYVSLIFQATTRCSLSPLELPPSASEKQSPHATTLVSSSIKSSFKLCSYIDFNFYARPAVKNLRGEYYLNGHWVIEFSRATPIAGTTLYYQRGAEGDNVPETITGRGPTTEPLVIELISQEPNQGVEYEFYLPRGGSREGYYWSFGSWSACSRECGSGYQSRLVFCTIDNEVYPDYLCASLQRPQSNRTCNPHPCPQTRRMAYLYPPHLWKSSEKPRAYVLSWRTGDWNQCSVTCGGGSQVRTVECISHDSAGPRVVEDAVCAAYAEAPPSLQTCNMHRCPEYRVAGWSACSVTCGSGEQTREVTCMDSRGMKIDESSCNRLLRPHTVQRCEMAACPAQMSWHVGDWGLCSRSCGSGSRNREVICSDRERNLYPVHACSSRPMPSTVERCNTQPCHRPQLVPSFQDPLGHNKTQTVFQPYAQEHATDQHRLRPSQHRSCPPLQPDPLRVLPRRPHPGRWAAGPRVPTGASSCPAFLHSLQDGVTASPGPNGEGCEEYVAPASRAAPSLPTENAAECRTTAYGCCYDRTTAASGPNGEGCPNPPNHSKRTAEGTTCERHKDDIWVDGCFPTVERSICSLPRAAGSCSTWVSRYHYDIIASKCVHFWFGSCHGNSNNFASLEECQRACQVPEPSSADPAKEASGPVRPASPAGGSTGGRSRNMGRIFTVHRAPGGSASRRATSAATHANRGRSHLGYRRPFPATAAQHSGPAASLTVGGVTIDKDDPSKVEALVGQTVVLPCRVSPPPSSTVTVEWRRDGVPLSSNRHHQQPNGSLLIGPLTKLDSGWFLCVATREQERDHRYIYLSATEGPPQQNPTSLPKDGFPRFSIERSSSSLLEMRSGQMARLPCKIVPASAVQSVNIQWTKDGQIFSDSRHAQLSDGTLIISSLKANDAGIYTCTASTQQQLEQRQLQLKVQRDNVSIGWSRNGVPVHPDGRNVLVSSDGSLVINKVKPSDEGTYTCNAYTGIYSVSATAEVRVTKDAVPSTAVPPECFDQPELANCKLIVYARLCSNSYYSSFCCASCARH</sequence>
<evidence type="ECO:0000259" key="9">
    <source>
        <dbReference type="PROSITE" id="PS50279"/>
    </source>
</evidence>
<dbReference type="SUPFAM" id="SSF48726">
    <property type="entry name" value="Immunoglobulin"/>
    <property type="match status" value="3"/>
</dbReference>
<feature type="domain" description="Ig-like" evidence="10">
    <location>
        <begin position="956"/>
        <end position="1052"/>
    </location>
</feature>
<dbReference type="EMBL" id="CAAE01009234">
    <property type="protein sequence ID" value="CAF91841.1"/>
    <property type="molecule type" value="Genomic_DNA"/>
</dbReference>
<dbReference type="Pfam" id="PF00014">
    <property type="entry name" value="Kunitz_BPTI"/>
    <property type="match status" value="1"/>
</dbReference>
<dbReference type="SMART" id="SM00131">
    <property type="entry name" value="KU"/>
    <property type="match status" value="1"/>
</dbReference>
<dbReference type="PROSITE" id="PS50092">
    <property type="entry name" value="TSP1"/>
    <property type="match status" value="5"/>
</dbReference>
<evidence type="ECO:0000259" key="10">
    <source>
        <dbReference type="PROSITE" id="PS50835"/>
    </source>
</evidence>
<dbReference type="InterPro" id="IPR013098">
    <property type="entry name" value="Ig_I-set"/>
</dbReference>
<comment type="caution">
    <text evidence="12">The sequence shown here is derived from an EMBL/GenBank/DDBJ whole genome shotgun (WGS) entry which is preliminary data.</text>
</comment>
<reference evidence="12" key="1">
    <citation type="journal article" date="2004" name="Nature">
        <title>Genome duplication in the teleost fish Tetraodon nigroviridis reveals the early vertebrate proto-karyotype.</title>
        <authorList>
            <person name="Jaillon O."/>
            <person name="Aury J.-M."/>
            <person name="Brunet F."/>
            <person name="Petit J.-L."/>
            <person name="Stange-Thomann N."/>
            <person name="Mauceli E."/>
            <person name="Bouneau L."/>
            <person name="Fischer C."/>
            <person name="Ozouf-Costaz C."/>
            <person name="Bernot A."/>
            <person name="Nicaud S."/>
            <person name="Jaffe D."/>
            <person name="Fisher S."/>
            <person name="Lutfalla G."/>
            <person name="Dossat C."/>
            <person name="Segurens B."/>
            <person name="Dasilva C."/>
            <person name="Salanoubat M."/>
            <person name="Levy M."/>
            <person name="Boudet N."/>
            <person name="Castellano S."/>
            <person name="Anthouard V."/>
            <person name="Jubin C."/>
            <person name="Castelli V."/>
            <person name="Katinka M."/>
            <person name="Vacherie B."/>
            <person name="Biemont C."/>
            <person name="Skalli Z."/>
            <person name="Cattolico L."/>
            <person name="Poulain J."/>
            <person name="De Berardinis V."/>
            <person name="Cruaud C."/>
            <person name="Duprat S."/>
            <person name="Brottier P."/>
            <person name="Coutanceau J.-P."/>
            <person name="Gouzy J."/>
            <person name="Parra G."/>
            <person name="Lardier G."/>
            <person name="Chapple C."/>
            <person name="McKernan K.J."/>
            <person name="McEwan P."/>
            <person name="Bosak S."/>
            <person name="Kellis M."/>
            <person name="Volff J.-N."/>
            <person name="Guigo R."/>
            <person name="Zody M.C."/>
            <person name="Mesirov J."/>
            <person name="Lindblad-Toh K."/>
            <person name="Birren B."/>
            <person name="Nusbaum C."/>
            <person name="Kahn D."/>
            <person name="Robinson-Rechavi M."/>
            <person name="Laudet V."/>
            <person name="Schachter V."/>
            <person name="Quetier F."/>
            <person name="Saurin W."/>
            <person name="Scarpelli C."/>
            <person name="Wincker P."/>
            <person name="Lander E.S."/>
            <person name="Weissenbach J."/>
            <person name="Roest Crollius H."/>
        </authorList>
    </citation>
    <scope>NUCLEOTIDE SEQUENCE [LARGE SCALE GENOMIC DNA]</scope>
</reference>
<dbReference type="CDD" id="cd00096">
    <property type="entry name" value="Ig"/>
    <property type="match status" value="1"/>
</dbReference>
<dbReference type="PROSITE" id="PS50835">
    <property type="entry name" value="IG_LIKE"/>
    <property type="match status" value="3"/>
</dbReference>
<reference evidence="12" key="2">
    <citation type="submission" date="2004-02" db="EMBL/GenBank/DDBJ databases">
        <authorList>
            <consortium name="Genoscope"/>
            <consortium name="Whitehead Institute Centre for Genome Research"/>
        </authorList>
    </citation>
    <scope>NUCLEOTIDE SEQUENCE</scope>
</reference>
<dbReference type="Gene3D" id="4.10.410.10">
    <property type="entry name" value="Pancreatic trypsin inhibitor Kunitz domain"/>
    <property type="match status" value="1"/>
</dbReference>
<dbReference type="PANTHER" id="PTHR13723:SF281">
    <property type="entry name" value="PAPILIN"/>
    <property type="match status" value="1"/>
</dbReference>
<dbReference type="PANTHER" id="PTHR13723">
    <property type="entry name" value="ADAMTS A DISINTEGRIN AND METALLOPROTEASE WITH THROMBOSPONDIN MOTIFS PROTEASE"/>
    <property type="match status" value="1"/>
</dbReference>
<evidence type="ECO:0000256" key="2">
    <source>
        <dbReference type="ARBA" id="ARBA00022525"/>
    </source>
</evidence>
<dbReference type="SMART" id="SM00408">
    <property type="entry name" value="IGc2"/>
    <property type="match status" value="3"/>
</dbReference>
<dbReference type="Gene3D" id="2.60.120.830">
    <property type="match status" value="1"/>
</dbReference>
<dbReference type="PROSITE" id="PS50279">
    <property type="entry name" value="BPTI_KUNITZ_2"/>
    <property type="match status" value="1"/>
</dbReference>
<dbReference type="OrthoDB" id="9948486at2759"/>
<feature type="region of interest" description="Disordered" evidence="7">
    <location>
        <begin position="673"/>
        <end position="696"/>
    </location>
</feature>
<feature type="domain" description="BPTI/Kunitz inhibitor" evidence="9">
    <location>
        <begin position="823"/>
        <end position="873"/>
    </location>
</feature>
<dbReference type="InterPro" id="IPR036880">
    <property type="entry name" value="Kunitz_BPTI_sf"/>
</dbReference>
<dbReference type="AlphaFoldDB" id="Q4T5J1"/>
<dbReference type="InterPro" id="IPR050439">
    <property type="entry name" value="ADAMTS_ADAMTS-like"/>
</dbReference>
<keyword evidence="5 6" id="KW-1015">Disulfide bond</keyword>
<dbReference type="GO" id="GO:0030198">
    <property type="term" value="P:extracellular matrix organization"/>
    <property type="evidence" value="ECO:0007669"/>
    <property type="project" value="InterPro"/>
</dbReference>
<evidence type="ECO:0000256" key="4">
    <source>
        <dbReference type="ARBA" id="ARBA00022737"/>
    </source>
</evidence>
<dbReference type="InterPro" id="IPR003598">
    <property type="entry name" value="Ig_sub2"/>
</dbReference>
<dbReference type="GO" id="GO:0004222">
    <property type="term" value="F:metalloendopeptidase activity"/>
    <property type="evidence" value="ECO:0007669"/>
    <property type="project" value="TreeGrafter"/>
</dbReference>
<feature type="non-terminal residue" evidence="12">
    <location>
        <position position="1273"/>
    </location>
</feature>
<dbReference type="PRINTS" id="PR01857">
    <property type="entry name" value="ADAMTSFAMILY"/>
</dbReference>
<dbReference type="MEROPS" id="I02.972"/>
<dbReference type="GO" id="GO:0006508">
    <property type="term" value="P:proteolysis"/>
    <property type="evidence" value="ECO:0007669"/>
    <property type="project" value="TreeGrafter"/>
</dbReference>
<dbReference type="InterPro" id="IPR010909">
    <property type="entry name" value="PLAC"/>
</dbReference>
<evidence type="ECO:0000259" key="11">
    <source>
        <dbReference type="PROSITE" id="PS50900"/>
    </source>
</evidence>
<dbReference type="InterPro" id="IPR007110">
    <property type="entry name" value="Ig-like_dom"/>
</dbReference>
<dbReference type="Pfam" id="PF05986">
    <property type="entry name" value="ADAMTS_spacer1"/>
    <property type="match status" value="1"/>
</dbReference>
<dbReference type="FunFam" id="4.10.410.10:FF:000020">
    <property type="entry name" value="Collagen, type VI, alpha 3"/>
    <property type="match status" value="1"/>
</dbReference>
<feature type="compositionally biased region" description="Low complexity" evidence="7">
    <location>
        <begin position="915"/>
        <end position="933"/>
    </location>
</feature>
<organism evidence="12">
    <name type="scientific">Tetraodon nigroviridis</name>
    <name type="common">Spotted green pufferfish</name>
    <name type="synonym">Chelonodon nigroviridis</name>
    <dbReference type="NCBI Taxonomy" id="99883"/>
    <lineage>
        <taxon>Eukaryota</taxon>
        <taxon>Metazoa</taxon>
        <taxon>Chordata</taxon>
        <taxon>Craniata</taxon>
        <taxon>Vertebrata</taxon>
        <taxon>Euteleostomi</taxon>
        <taxon>Actinopterygii</taxon>
        <taxon>Neopterygii</taxon>
        <taxon>Teleostei</taxon>
        <taxon>Neoteleostei</taxon>
        <taxon>Acanthomorphata</taxon>
        <taxon>Eupercaria</taxon>
        <taxon>Tetraodontiformes</taxon>
        <taxon>Tetradontoidea</taxon>
        <taxon>Tetraodontidae</taxon>
        <taxon>Tetraodon</taxon>
    </lineage>
</organism>
<feature type="disulfide bond" evidence="6">
    <location>
        <begin position="66"/>
        <end position="103"/>
    </location>
</feature>
<dbReference type="KEGG" id="tng:GSTEN00006781G001"/>
<gene>
    <name evidence="12" type="ORF">GSTENG00006781001</name>
</gene>
<dbReference type="GO" id="GO:0031012">
    <property type="term" value="C:extracellular matrix"/>
    <property type="evidence" value="ECO:0007669"/>
    <property type="project" value="TreeGrafter"/>
</dbReference>
<evidence type="ECO:0000256" key="1">
    <source>
        <dbReference type="ARBA" id="ARBA00004613"/>
    </source>
</evidence>
<evidence type="ECO:0000256" key="6">
    <source>
        <dbReference type="PIRSR" id="PIRSR613273-3"/>
    </source>
</evidence>
<dbReference type="InterPro" id="IPR045371">
    <property type="entry name" value="ADAMTS_CR_3"/>
</dbReference>
<dbReference type="InterPro" id="IPR000884">
    <property type="entry name" value="TSP1_rpt"/>
</dbReference>
<evidence type="ECO:0000256" key="5">
    <source>
        <dbReference type="ARBA" id="ARBA00023157"/>
    </source>
</evidence>
<dbReference type="Pfam" id="PF00090">
    <property type="entry name" value="TSP_1"/>
    <property type="match status" value="1"/>
</dbReference>
<keyword evidence="4" id="KW-0677">Repeat</keyword>
<feature type="domain" description="Ig-like" evidence="10">
    <location>
        <begin position="1071"/>
        <end position="1159"/>
    </location>
</feature>
<dbReference type="SMART" id="SM00209">
    <property type="entry name" value="TSP1"/>
    <property type="match status" value="5"/>
</dbReference>
<dbReference type="Pfam" id="PF07679">
    <property type="entry name" value="I-set"/>
    <property type="match status" value="1"/>
</dbReference>
<evidence type="ECO:0000256" key="7">
    <source>
        <dbReference type="SAM" id="MobiDB-lite"/>
    </source>
</evidence>